<dbReference type="Gene3D" id="1.10.720.30">
    <property type="entry name" value="SAP domain"/>
    <property type="match status" value="1"/>
</dbReference>
<name>A0A839E8G8_9MICO</name>
<dbReference type="InterPro" id="IPR055642">
    <property type="entry name" value="DUF7218"/>
</dbReference>
<accession>A0A839E8G8</accession>
<protein>
    <recommendedName>
        <fullName evidence="2">Rho termination factor-like N-terminal domain-containing protein</fullName>
    </recommendedName>
</protein>
<dbReference type="Pfam" id="PF23855">
    <property type="entry name" value="DUF7218"/>
    <property type="match status" value="1"/>
</dbReference>
<proteinExistence type="predicted"/>
<reference evidence="3 4" key="1">
    <citation type="submission" date="2020-07" db="EMBL/GenBank/DDBJ databases">
        <title>Sequencing the genomes of 1000 actinobacteria strains.</title>
        <authorList>
            <person name="Klenk H.-P."/>
        </authorList>
    </citation>
    <scope>NUCLEOTIDE SEQUENCE [LARGE SCALE GENOMIC DNA]</scope>
    <source>
        <strain evidence="3 4">DSM 19663</strain>
    </source>
</reference>
<evidence type="ECO:0000259" key="2">
    <source>
        <dbReference type="SMART" id="SM00959"/>
    </source>
</evidence>
<feature type="region of interest" description="Disordered" evidence="1">
    <location>
        <begin position="1"/>
        <end position="64"/>
    </location>
</feature>
<keyword evidence="4" id="KW-1185">Reference proteome</keyword>
<dbReference type="Pfam" id="PF07498">
    <property type="entry name" value="Rho_N"/>
    <property type="match status" value="1"/>
</dbReference>
<feature type="compositionally biased region" description="Basic and acidic residues" evidence="1">
    <location>
        <begin position="9"/>
        <end position="19"/>
    </location>
</feature>
<dbReference type="Proteomes" id="UP000585905">
    <property type="component" value="Unassembled WGS sequence"/>
</dbReference>
<dbReference type="EMBL" id="JACGWX010000002">
    <property type="protein sequence ID" value="MBA8847576.1"/>
    <property type="molecule type" value="Genomic_DNA"/>
</dbReference>
<gene>
    <name evidence="3" type="ORF">FHX53_001161</name>
</gene>
<evidence type="ECO:0000256" key="1">
    <source>
        <dbReference type="SAM" id="MobiDB-lite"/>
    </source>
</evidence>
<dbReference type="GO" id="GO:0006353">
    <property type="term" value="P:DNA-templated transcription termination"/>
    <property type="evidence" value="ECO:0007669"/>
    <property type="project" value="InterPro"/>
</dbReference>
<evidence type="ECO:0000313" key="3">
    <source>
        <dbReference type="EMBL" id="MBA8847576.1"/>
    </source>
</evidence>
<dbReference type="AlphaFoldDB" id="A0A839E8G8"/>
<feature type="domain" description="Rho termination factor-like N-terminal" evidence="2">
    <location>
        <begin position="58"/>
        <end position="94"/>
    </location>
</feature>
<dbReference type="InterPro" id="IPR036361">
    <property type="entry name" value="SAP_dom_sf"/>
</dbReference>
<feature type="compositionally biased region" description="Basic and acidic residues" evidence="1">
    <location>
        <begin position="54"/>
        <end position="64"/>
    </location>
</feature>
<dbReference type="SUPFAM" id="SSF68912">
    <property type="entry name" value="Rho N-terminal domain-like"/>
    <property type="match status" value="1"/>
</dbReference>
<comment type="caution">
    <text evidence="3">The sequence shown here is derived from an EMBL/GenBank/DDBJ whole genome shotgun (WGS) entry which is preliminary data.</text>
</comment>
<dbReference type="InterPro" id="IPR011112">
    <property type="entry name" value="Rho-like_N"/>
</dbReference>
<dbReference type="RefSeq" id="WP_182490397.1">
    <property type="nucleotide sequence ID" value="NZ_BAAAOV010000010.1"/>
</dbReference>
<dbReference type="InterPro" id="IPR036269">
    <property type="entry name" value="Rho_N_sf"/>
</dbReference>
<evidence type="ECO:0000313" key="4">
    <source>
        <dbReference type="Proteomes" id="UP000585905"/>
    </source>
</evidence>
<dbReference type="SMART" id="SM00959">
    <property type="entry name" value="Rho_N"/>
    <property type="match status" value="1"/>
</dbReference>
<sequence>MAPTGSGGAEKRPSLKDPELYDTLTDDGMSPSKAARISNAAARDGRSSIGRRGGHAEDYDSRTVGQLRERAKELGLTGYSRLRKSELIERLREH</sequence>
<organism evidence="3 4">
    <name type="scientific">Microcella alkalica</name>
    <dbReference type="NCBI Taxonomy" id="355930"/>
    <lineage>
        <taxon>Bacteria</taxon>
        <taxon>Bacillati</taxon>
        <taxon>Actinomycetota</taxon>
        <taxon>Actinomycetes</taxon>
        <taxon>Micrococcales</taxon>
        <taxon>Microbacteriaceae</taxon>
        <taxon>Microcella</taxon>
    </lineage>
</organism>